<keyword evidence="1 9" id="KW-0813">Transport</keyword>
<comment type="subunit">
    <text evidence="9">The system is composed of three essential subunits: KdpA, KdpB and KdpC.</text>
</comment>
<dbReference type="PANTHER" id="PTHR30607">
    <property type="entry name" value="POTASSIUM-TRANSPORTING ATPASE A CHAIN"/>
    <property type="match status" value="1"/>
</dbReference>
<comment type="similarity">
    <text evidence="9">Belongs to the KdpA family.</text>
</comment>
<dbReference type="Proteomes" id="UP000439965">
    <property type="component" value="Unassembled WGS sequence"/>
</dbReference>
<dbReference type="Pfam" id="PF03814">
    <property type="entry name" value="KdpA"/>
    <property type="match status" value="1"/>
</dbReference>
<protein>
    <recommendedName>
        <fullName evidence="9">Potassium-transporting ATPase potassium-binding subunit</fullName>
    </recommendedName>
    <alternativeName>
        <fullName evidence="9">ATP phosphohydrolase [potassium-transporting] A chain</fullName>
    </alternativeName>
    <alternativeName>
        <fullName evidence="9">Potassium-binding and translocating subunit A</fullName>
    </alternativeName>
    <alternativeName>
        <fullName evidence="9">Potassium-translocating ATPase A chain</fullName>
    </alternativeName>
</protein>
<evidence type="ECO:0000256" key="8">
    <source>
        <dbReference type="ARBA" id="ARBA00023136"/>
    </source>
</evidence>
<evidence type="ECO:0000256" key="5">
    <source>
        <dbReference type="ARBA" id="ARBA00022958"/>
    </source>
</evidence>
<keyword evidence="5 9" id="KW-0630">Potassium</keyword>
<keyword evidence="6 9" id="KW-1133">Transmembrane helix</keyword>
<feature type="transmembrane region" description="Helical" evidence="9">
    <location>
        <begin position="524"/>
        <end position="548"/>
    </location>
</feature>
<proteinExistence type="inferred from homology"/>
<sequence>MMSFVFQGLFFFFVLLILAAPLGFYIKMIMTGETPRFVRFIQPIERGFYRLIGSESQRKMSAKRYLISVLGLGISSLLFLTVLLMVQGWLPGGAKVDNLSFDLALNTAVSFITNTNWQAYSGELALSNSTQVFGLTVQNFLSAAVGLAVLCAFIRGLVQKKESYLGNFWQDMVRGLLYILLPLSTIIAILLISQGVVQTFSSGMAYNSLEGENLWLYLGPVASQVAIKQLGTNGGGFFGANSAYPFENPTIFSNFIENLAILLLPAALIFAFGFWVKDWKQGRTILFVSLFFLFAAFLGVLISENYGPIFNDVVGSANMEGKEIRFGIGWSSLWAVSTTAASNGSVNAMLDSFTPLGGAVPMFLMQLGEIIFGGVGSGLYGMLAFLLLAVFIAGLLVGRTPEYLGKKIEAFDIKMASLVILTPLLLTLFGAMALAMHPDILEWLTNKGAHGFSELLYGATSLANNNGSAFNGLLADTPFLNVLGSGLMLFSRYIPIIAVLFLAENMGRKKKVAVNDGTLSTVNPTFVTMLMIVILVIGALSFLPALALGPIADFLTLK</sequence>
<feature type="transmembrane region" description="Helical" evidence="9">
    <location>
        <begin position="370"/>
        <end position="397"/>
    </location>
</feature>
<evidence type="ECO:0000313" key="11">
    <source>
        <dbReference type="EMBL" id="MXS25952.1"/>
    </source>
</evidence>
<keyword evidence="8 9" id="KW-0472">Membrane</keyword>
<evidence type="ECO:0000256" key="4">
    <source>
        <dbReference type="ARBA" id="ARBA00022692"/>
    </source>
</evidence>
<accession>A0A6I4XLB9</accession>
<feature type="transmembrane region" description="Helical" evidence="9">
    <location>
        <begin position="65"/>
        <end position="90"/>
    </location>
</feature>
<feature type="transmembrane region" description="Helical" evidence="9">
    <location>
        <begin position="6"/>
        <end position="26"/>
    </location>
</feature>
<dbReference type="EMBL" id="WVTI01000005">
    <property type="protein sequence ID" value="MXS25952.1"/>
    <property type="molecule type" value="Genomic_DNA"/>
</dbReference>
<evidence type="ECO:0000256" key="7">
    <source>
        <dbReference type="ARBA" id="ARBA00023065"/>
    </source>
</evidence>
<dbReference type="GO" id="GO:0005886">
    <property type="term" value="C:plasma membrane"/>
    <property type="evidence" value="ECO:0007669"/>
    <property type="project" value="UniProtKB-SubCell"/>
</dbReference>
<feature type="transmembrane region" description="Helical" evidence="9">
    <location>
        <begin position="285"/>
        <end position="303"/>
    </location>
</feature>
<comment type="function">
    <text evidence="9">Part of the high-affinity ATP-driven potassium transport (or Kdp) system, which catalyzes the hydrolysis of ATP coupled with the electrogenic transport of potassium into the cytoplasm. This subunit binds the extracellular potassium ions and delivers the ions to the membrane domain of KdpB through an intramembrane tunnel.</text>
</comment>
<dbReference type="PANTHER" id="PTHR30607:SF2">
    <property type="entry name" value="POTASSIUM-TRANSPORTING ATPASE POTASSIUM-BINDING SUBUNIT"/>
    <property type="match status" value="1"/>
</dbReference>
<reference evidence="11 12" key="1">
    <citation type="submission" date="2019-04" db="EMBL/GenBank/DDBJ databases">
        <title>Step-wise assembly of the neonatal virome modulated by breast feeding.</title>
        <authorList>
            <person name="Liang G."/>
            <person name="Bushman F."/>
        </authorList>
    </citation>
    <scope>NUCLEOTIDE SEQUENCE [LARGE SCALE GENOMIC DNA]</scope>
    <source>
        <strain evidence="11 12">E3404</strain>
    </source>
</reference>
<dbReference type="NCBIfam" id="TIGR00680">
    <property type="entry name" value="kdpA"/>
    <property type="match status" value="1"/>
</dbReference>
<dbReference type="GO" id="GO:0008556">
    <property type="term" value="F:P-type potassium transmembrane transporter activity"/>
    <property type="evidence" value="ECO:0007669"/>
    <property type="project" value="InterPro"/>
</dbReference>
<evidence type="ECO:0000313" key="10">
    <source>
        <dbReference type="EMBL" id="MDT2689228.1"/>
    </source>
</evidence>
<gene>
    <name evidence="9 11" type="primary">kdpA</name>
    <name evidence="11" type="ORF">GTI89_07765</name>
    <name evidence="10" type="ORF">P7E30_03270</name>
</gene>
<keyword evidence="2 9" id="KW-1003">Cell membrane</keyword>
<name>A0A6I4XLB9_ENTGA</name>
<comment type="subcellular location">
    <subcellularLocation>
        <location evidence="9">Cell membrane</location>
        <topology evidence="9">Multi-pass membrane protein</topology>
    </subcellularLocation>
</comment>
<dbReference type="PIRSF" id="PIRSF001294">
    <property type="entry name" value="K_ATPaseA"/>
    <property type="match status" value="1"/>
</dbReference>
<dbReference type="HAMAP" id="MF_00275">
    <property type="entry name" value="KdpA"/>
    <property type="match status" value="1"/>
</dbReference>
<feature type="transmembrane region" description="Helical" evidence="9">
    <location>
        <begin position="418"/>
        <end position="436"/>
    </location>
</feature>
<reference evidence="10" key="2">
    <citation type="submission" date="2023-03" db="EMBL/GenBank/DDBJ databases">
        <authorList>
            <person name="Shen W."/>
            <person name="Cai J."/>
        </authorList>
    </citation>
    <scope>NUCLEOTIDE SEQUENCE</scope>
    <source>
        <strain evidence="10">K69-2</strain>
    </source>
</reference>
<feature type="transmembrane region" description="Helical" evidence="9">
    <location>
        <begin position="479"/>
        <end position="503"/>
    </location>
</feature>
<dbReference type="GO" id="GO:0030955">
    <property type="term" value="F:potassium ion binding"/>
    <property type="evidence" value="ECO:0007669"/>
    <property type="project" value="UniProtKB-UniRule"/>
</dbReference>
<evidence type="ECO:0000256" key="2">
    <source>
        <dbReference type="ARBA" id="ARBA00022475"/>
    </source>
</evidence>
<comment type="caution">
    <text evidence="11">The sequence shown here is derived from an EMBL/GenBank/DDBJ whole genome shotgun (WGS) entry which is preliminary data.</text>
</comment>
<evidence type="ECO:0000256" key="3">
    <source>
        <dbReference type="ARBA" id="ARBA00022538"/>
    </source>
</evidence>
<keyword evidence="4 9" id="KW-0812">Transmembrane</keyword>
<dbReference type="Proteomes" id="UP001183682">
    <property type="component" value="Unassembled WGS sequence"/>
</dbReference>
<evidence type="ECO:0000256" key="9">
    <source>
        <dbReference type="HAMAP-Rule" id="MF_00275"/>
    </source>
</evidence>
<feature type="transmembrane region" description="Helical" evidence="9">
    <location>
        <begin position="175"/>
        <end position="197"/>
    </location>
</feature>
<evidence type="ECO:0000256" key="6">
    <source>
        <dbReference type="ARBA" id="ARBA00022989"/>
    </source>
</evidence>
<dbReference type="RefSeq" id="WP_003125565.1">
    <property type="nucleotide sequence ID" value="NZ_BTSN01000001.1"/>
</dbReference>
<dbReference type="EMBL" id="JARPZN010000001">
    <property type="protein sequence ID" value="MDT2689228.1"/>
    <property type="molecule type" value="Genomic_DNA"/>
</dbReference>
<dbReference type="AlphaFoldDB" id="A0A6I4XLB9"/>
<keyword evidence="7 9" id="KW-0406">Ion transport</keyword>
<feature type="transmembrane region" description="Helical" evidence="9">
    <location>
        <begin position="132"/>
        <end position="154"/>
    </location>
</feature>
<evidence type="ECO:0000256" key="1">
    <source>
        <dbReference type="ARBA" id="ARBA00022448"/>
    </source>
</evidence>
<feature type="transmembrane region" description="Helical" evidence="9">
    <location>
        <begin position="255"/>
        <end position="276"/>
    </location>
</feature>
<evidence type="ECO:0000313" key="12">
    <source>
        <dbReference type="Proteomes" id="UP000439965"/>
    </source>
</evidence>
<keyword evidence="3 9" id="KW-0633">Potassium transport</keyword>
<organism evidence="11 12">
    <name type="scientific">Enterococcus gallinarum</name>
    <dbReference type="NCBI Taxonomy" id="1353"/>
    <lineage>
        <taxon>Bacteria</taxon>
        <taxon>Bacillati</taxon>
        <taxon>Bacillota</taxon>
        <taxon>Bacilli</taxon>
        <taxon>Lactobacillales</taxon>
        <taxon>Enterococcaceae</taxon>
        <taxon>Enterococcus</taxon>
    </lineage>
</organism>
<dbReference type="InterPro" id="IPR004623">
    <property type="entry name" value="KdpA"/>
</dbReference>